<keyword evidence="2" id="KW-0813">Transport</keyword>
<dbReference type="GO" id="GO:0006865">
    <property type="term" value="P:amino acid transport"/>
    <property type="evidence" value="ECO:0007669"/>
    <property type="project" value="TreeGrafter"/>
</dbReference>
<sequence length="356" mass="39417">MLKWCCRILITIPILLTLISCSGQSRKAVVSQDASAKPQVKSRLDTIKNRGKLICGVSGELPGFSFVRADGRYAGLDVDICRAIAAAIFNNPNAVQFRNLNAKERFTAVQTGEVDVLSRNTTWTLGRDTSVRMEFAPVIFYDGQGMMVRKNSGLKKLEDLKGKPICTQTGTTNEQNLADQMRRRGLPYQPVVFEDVNTAYTAYAEGRCDAVTSDRSQLLSRRTALPKPQDHEILSVVMSKEPLAPAVVEGDARWANIVRWVVYTLIEAEELGVNSKNVTQLTSSKDPLFRRFLGVEGSLGKGLGLTNDFTVRIIKSVGNYGEIYNRNLGPNTALKLDRGPNNLWTKNGLLYAPPFR</sequence>
<reference evidence="7 8" key="1">
    <citation type="submission" date="2016-11" db="EMBL/GenBank/DDBJ databases">
        <title>Draft Genome Sequences of Nine Cyanobacterial Strains from Diverse Habitats.</title>
        <authorList>
            <person name="Zhu T."/>
            <person name="Hou S."/>
            <person name="Lu X."/>
            <person name="Hess W.R."/>
        </authorList>
    </citation>
    <scope>NUCLEOTIDE SEQUENCE [LARGE SCALE GENOMIC DNA]</scope>
    <source>
        <strain evidence="7 8">IAM M-71</strain>
    </source>
</reference>
<evidence type="ECO:0000256" key="4">
    <source>
        <dbReference type="RuleBase" id="RU003744"/>
    </source>
</evidence>
<accession>A0A1U7IF02</accession>
<evidence type="ECO:0000256" key="2">
    <source>
        <dbReference type="ARBA" id="ARBA00022448"/>
    </source>
</evidence>
<dbReference type="Proteomes" id="UP000185860">
    <property type="component" value="Unassembled WGS sequence"/>
</dbReference>
<gene>
    <name evidence="7" type="ORF">NIES2119_20205</name>
</gene>
<evidence type="ECO:0000256" key="1">
    <source>
        <dbReference type="ARBA" id="ARBA00010333"/>
    </source>
</evidence>
<dbReference type="SUPFAM" id="SSF53850">
    <property type="entry name" value="Periplasmic binding protein-like II"/>
    <property type="match status" value="1"/>
</dbReference>
<feature type="chain" id="PRO_5012979212" evidence="5">
    <location>
        <begin position="28"/>
        <end position="356"/>
    </location>
</feature>
<dbReference type="PROSITE" id="PS51257">
    <property type="entry name" value="PROKAR_LIPOPROTEIN"/>
    <property type="match status" value="1"/>
</dbReference>
<dbReference type="RefSeq" id="WP_073595305.1">
    <property type="nucleotide sequence ID" value="NZ_MRCE01000021.1"/>
</dbReference>
<protein>
    <submittedName>
        <fullName evidence="7">Amino acid ABC transporter substrate-binding protein</fullName>
    </submittedName>
</protein>
<evidence type="ECO:0000259" key="6">
    <source>
        <dbReference type="SMART" id="SM00062"/>
    </source>
</evidence>
<dbReference type="OrthoDB" id="115856at2"/>
<evidence type="ECO:0000256" key="5">
    <source>
        <dbReference type="SAM" id="SignalP"/>
    </source>
</evidence>
<evidence type="ECO:0000313" key="8">
    <source>
        <dbReference type="Proteomes" id="UP000185860"/>
    </source>
</evidence>
<dbReference type="PANTHER" id="PTHR30085:SF7">
    <property type="entry name" value="AMINO-ACID ABC TRANSPORTER-BINDING PROTEIN YHDW-RELATED"/>
    <property type="match status" value="1"/>
</dbReference>
<dbReference type="SMART" id="SM00062">
    <property type="entry name" value="PBPb"/>
    <property type="match status" value="1"/>
</dbReference>
<comment type="caution">
    <text evidence="7">The sequence shown here is derived from an EMBL/GenBank/DDBJ whole genome shotgun (WGS) entry which is preliminary data.</text>
</comment>
<dbReference type="InterPro" id="IPR001638">
    <property type="entry name" value="Solute-binding_3/MltF_N"/>
</dbReference>
<evidence type="ECO:0000256" key="3">
    <source>
        <dbReference type="ARBA" id="ARBA00022729"/>
    </source>
</evidence>
<dbReference type="InterPro" id="IPR018313">
    <property type="entry name" value="SBP_3_CS"/>
</dbReference>
<dbReference type="AlphaFoldDB" id="A0A1U7IF02"/>
<dbReference type="InterPro" id="IPR051455">
    <property type="entry name" value="Bact_solute-bind_prot3"/>
</dbReference>
<dbReference type="CDD" id="cd13692">
    <property type="entry name" value="PBP2_BztA"/>
    <property type="match status" value="1"/>
</dbReference>
<dbReference type="Gene3D" id="3.40.190.10">
    <property type="entry name" value="Periplasmic binding protein-like II"/>
    <property type="match status" value="2"/>
</dbReference>
<name>A0A1U7IF02_9CYAN</name>
<dbReference type="PROSITE" id="PS01039">
    <property type="entry name" value="SBP_BACTERIAL_3"/>
    <property type="match status" value="1"/>
</dbReference>
<feature type="signal peptide" evidence="5">
    <location>
        <begin position="1"/>
        <end position="27"/>
    </location>
</feature>
<comment type="similarity">
    <text evidence="1 4">Belongs to the bacterial solute-binding protein 3 family.</text>
</comment>
<keyword evidence="3 5" id="KW-0732">Signal</keyword>
<dbReference type="EMBL" id="MRCE01000021">
    <property type="protein sequence ID" value="OKH35574.1"/>
    <property type="molecule type" value="Genomic_DNA"/>
</dbReference>
<dbReference type="PANTHER" id="PTHR30085">
    <property type="entry name" value="AMINO ACID ABC TRANSPORTER PERMEASE"/>
    <property type="match status" value="1"/>
</dbReference>
<organism evidence="7 8">
    <name type="scientific">[Phormidium ambiguum] IAM M-71</name>
    <dbReference type="NCBI Taxonomy" id="454136"/>
    <lineage>
        <taxon>Bacteria</taxon>
        <taxon>Bacillati</taxon>
        <taxon>Cyanobacteriota</taxon>
        <taxon>Cyanophyceae</taxon>
        <taxon>Oscillatoriophycideae</taxon>
        <taxon>Aerosakkonematales</taxon>
        <taxon>Aerosakkonemataceae</taxon>
        <taxon>Floridanema</taxon>
    </lineage>
</organism>
<dbReference type="Pfam" id="PF00497">
    <property type="entry name" value="SBP_bac_3"/>
    <property type="match status" value="1"/>
</dbReference>
<proteinExistence type="inferred from homology"/>
<dbReference type="STRING" id="454136.NIES2119_20205"/>
<evidence type="ECO:0000313" key="7">
    <source>
        <dbReference type="EMBL" id="OKH35574.1"/>
    </source>
</evidence>
<feature type="domain" description="Solute-binding protein family 3/N-terminal" evidence="6">
    <location>
        <begin position="52"/>
        <end position="296"/>
    </location>
</feature>